<accession>A0A5M6BWS2</accession>
<protein>
    <submittedName>
        <fullName evidence="7">Uncharacterized protein</fullName>
    </submittedName>
</protein>
<dbReference type="OrthoDB" id="5382797at2759"/>
<organism evidence="7 8">
    <name type="scientific">Kwoniella shandongensis</name>
    <dbReference type="NCBI Taxonomy" id="1734106"/>
    <lineage>
        <taxon>Eukaryota</taxon>
        <taxon>Fungi</taxon>
        <taxon>Dikarya</taxon>
        <taxon>Basidiomycota</taxon>
        <taxon>Agaricomycotina</taxon>
        <taxon>Tremellomycetes</taxon>
        <taxon>Tremellales</taxon>
        <taxon>Cryptococcaceae</taxon>
        <taxon>Kwoniella</taxon>
    </lineage>
</organism>
<feature type="compositionally biased region" description="Pro residues" evidence="5">
    <location>
        <begin position="397"/>
        <end position="413"/>
    </location>
</feature>
<feature type="transmembrane region" description="Helical" evidence="6">
    <location>
        <begin position="467"/>
        <end position="489"/>
    </location>
</feature>
<gene>
    <name evidence="7" type="ORF">CI109_105005</name>
</gene>
<evidence type="ECO:0000256" key="5">
    <source>
        <dbReference type="SAM" id="MobiDB-lite"/>
    </source>
</evidence>
<dbReference type="InterPro" id="IPR027469">
    <property type="entry name" value="Cation_efflux_TMD_sf"/>
</dbReference>
<feature type="transmembrane region" description="Helical" evidence="6">
    <location>
        <begin position="615"/>
        <end position="636"/>
    </location>
</feature>
<feature type="transmembrane region" description="Helical" evidence="6">
    <location>
        <begin position="443"/>
        <end position="460"/>
    </location>
</feature>
<feature type="compositionally biased region" description="Polar residues" evidence="5">
    <location>
        <begin position="104"/>
        <end position="113"/>
    </location>
</feature>
<evidence type="ECO:0000256" key="2">
    <source>
        <dbReference type="ARBA" id="ARBA00022692"/>
    </source>
</evidence>
<dbReference type="KEGG" id="ksn:43589695"/>
<feature type="transmembrane region" description="Helical" evidence="6">
    <location>
        <begin position="648"/>
        <end position="673"/>
    </location>
</feature>
<reference evidence="7" key="2">
    <citation type="submission" date="2024-01" db="EMBL/GenBank/DDBJ databases">
        <title>Comparative genomics of Cryptococcus and Kwoniella reveals pathogenesis evolution and contrasting modes of karyotype evolution via chromosome fusion or intercentromeric recombination.</title>
        <authorList>
            <person name="Coelho M.A."/>
            <person name="David-Palma M."/>
            <person name="Shea T."/>
            <person name="Bowers K."/>
            <person name="McGinley-Smith S."/>
            <person name="Mohammad A.W."/>
            <person name="Gnirke A."/>
            <person name="Yurkov A.M."/>
            <person name="Nowrousian M."/>
            <person name="Sun S."/>
            <person name="Cuomo C.A."/>
            <person name="Heitman J."/>
        </authorList>
    </citation>
    <scope>NUCLEOTIDE SEQUENCE</scope>
    <source>
        <strain evidence="7">CBS 12478</strain>
    </source>
</reference>
<evidence type="ECO:0000256" key="6">
    <source>
        <dbReference type="SAM" id="Phobius"/>
    </source>
</evidence>
<dbReference type="SUPFAM" id="SSF161111">
    <property type="entry name" value="Cation efflux protein transmembrane domain-like"/>
    <property type="match status" value="1"/>
</dbReference>
<comment type="subcellular location">
    <subcellularLocation>
        <location evidence="1">Membrane</location>
        <topology evidence="1">Multi-pass membrane protein</topology>
    </subcellularLocation>
</comment>
<evidence type="ECO:0000256" key="4">
    <source>
        <dbReference type="ARBA" id="ARBA00023136"/>
    </source>
</evidence>
<feature type="compositionally biased region" description="Polar residues" evidence="5">
    <location>
        <begin position="24"/>
        <end position="41"/>
    </location>
</feature>
<dbReference type="EMBL" id="CP144059">
    <property type="protein sequence ID" value="WWD20529.1"/>
    <property type="molecule type" value="Genomic_DNA"/>
</dbReference>
<name>A0A5M6BWS2_9TREE</name>
<feature type="transmembrane region" description="Helical" evidence="6">
    <location>
        <begin position="509"/>
        <end position="529"/>
    </location>
</feature>
<feature type="region of interest" description="Disordered" evidence="5">
    <location>
        <begin position="211"/>
        <end position="274"/>
    </location>
</feature>
<dbReference type="Proteomes" id="UP000322225">
    <property type="component" value="Chromosome 9"/>
</dbReference>
<sequence>MPNSVPSPSSTASTADTTLPTPDQPYSSRRNSLYSPIQMTHQTHEEEEEAGDLFSPSPSTSKQSLHPNSTLSFGPPLDDTVETPSAKSLIPSISVDDDLHTNGHDNPTASPTPFSRPRRGTGSSSMRAPPPPPIFLRRATERPDDKEQVVPLPDSASSTSGVTGPAKGLNIAGVSIIPPTGIIENIQDSSSGDHEEADALPELLSPRRLVFNNPGSAPSSPAWQSFEGPPSAGLVPSSSWSRRTSLDVPQTLAPSPLGARNNERRFEPTPTHGLHARNLSLYFPQPGAVPPPRTGSSVPGSPMGLDGPYQAQESLIPSAGAERKTFGGSGNWTFGQAQTTGLEGAELQTPEGVKRSKRRGHHHKHSLSHNFFSFLDPTQTNPALAFSPSPHTGPGLAPAPSPGPEATPAPVPMPLLGSSSLMPASPTLSPLPPSSKVDTHGQFLLSFAVLEFLIGAGLWIEGQMSGWRCLAGVGYLVVFDAVGVAVGMIGRKEGQGWSSIRRPFGPSRFVALLYFAQSLFLVFAAVYIAKEAIEQVILGSGAHEHAVGGHGHGEAISEGDERPFPHFLLLCAGVASIFSGGALGNHSKLVDAAGSIFLNSSYLSLPLVSKYSALFANPFSLTVTGASIGILVGTLVVPPTALHSLDALISLILTVLTTALSYPPTVAFAHILLQTAPPASQIQITNLRKALKEVKDDRRVLGLGTMRCWAVTAGKGHYEMDHQAPTTPTGSRPGSVVSSPVGDRFSFSFGGPSASPSRKSTTSSSTDYTIQPSSYPSPFGYPSGQGNGWTKDSSMNGMGMLPLVVTLTVHVQEDLGDRDILDVTRMSWGKISQAINGSNLGGLSNKVGGEISVYVKRGWEGLEDG</sequence>
<evidence type="ECO:0000256" key="3">
    <source>
        <dbReference type="ARBA" id="ARBA00022989"/>
    </source>
</evidence>
<reference evidence="7" key="1">
    <citation type="submission" date="2017-08" db="EMBL/GenBank/DDBJ databases">
        <authorList>
            <person name="Cuomo C."/>
            <person name="Billmyre B."/>
            <person name="Heitman J."/>
        </authorList>
    </citation>
    <scope>NUCLEOTIDE SEQUENCE</scope>
    <source>
        <strain evidence="7">CBS 12478</strain>
    </source>
</reference>
<keyword evidence="8" id="KW-1185">Reference proteome</keyword>
<proteinExistence type="predicted"/>
<feature type="region of interest" description="Disordered" evidence="5">
    <location>
        <begin position="1"/>
        <end position="170"/>
    </location>
</feature>
<feature type="region of interest" description="Disordered" evidence="5">
    <location>
        <begin position="748"/>
        <end position="788"/>
    </location>
</feature>
<dbReference type="Gene3D" id="1.20.1510.10">
    <property type="entry name" value="Cation efflux protein transmembrane domain"/>
    <property type="match status" value="1"/>
</dbReference>
<feature type="compositionally biased region" description="Basic and acidic residues" evidence="5">
    <location>
        <begin position="138"/>
        <end position="148"/>
    </location>
</feature>
<feature type="compositionally biased region" description="Low complexity" evidence="5">
    <location>
        <begin position="1"/>
        <end position="21"/>
    </location>
</feature>
<feature type="compositionally biased region" description="Low complexity" evidence="5">
    <location>
        <begin position="748"/>
        <end position="784"/>
    </location>
</feature>
<evidence type="ECO:0000313" key="8">
    <source>
        <dbReference type="Proteomes" id="UP000322225"/>
    </source>
</evidence>
<evidence type="ECO:0000256" key="1">
    <source>
        <dbReference type="ARBA" id="ARBA00004141"/>
    </source>
</evidence>
<keyword evidence="4 6" id="KW-0472">Membrane</keyword>
<feature type="region of interest" description="Disordered" evidence="5">
    <location>
        <begin position="385"/>
        <end position="416"/>
    </location>
</feature>
<feature type="compositionally biased region" description="Polar residues" evidence="5">
    <location>
        <begin position="56"/>
        <end position="72"/>
    </location>
</feature>
<feature type="compositionally biased region" description="Polar residues" evidence="5">
    <location>
        <begin position="213"/>
        <end position="223"/>
    </location>
</feature>
<evidence type="ECO:0000313" key="7">
    <source>
        <dbReference type="EMBL" id="WWD20529.1"/>
    </source>
</evidence>
<dbReference type="GO" id="GO:0016020">
    <property type="term" value="C:membrane"/>
    <property type="evidence" value="ECO:0007669"/>
    <property type="project" value="UniProtKB-SubCell"/>
</dbReference>
<dbReference type="AlphaFoldDB" id="A0A5M6BWS2"/>
<dbReference type="RefSeq" id="XP_031860265.1">
    <property type="nucleotide sequence ID" value="XM_032005546.1"/>
</dbReference>
<keyword evidence="2 6" id="KW-0812">Transmembrane</keyword>
<keyword evidence="3 6" id="KW-1133">Transmembrane helix</keyword>
<dbReference type="GeneID" id="43589695"/>